<accession>A0A0L0NNY1</accession>
<dbReference type="VEuPathDB" id="FungiDB:CJI96_0002442"/>
<name>A0A0L0NNY1_CANAR</name>
<dbReference type="VEuPathDB" id="FungiDB:QG37_07815"/>
<protein>
    <submittedName>
        <fullName evidence="1">Uncharacterized protein</fullName>
    </submittedName>
</protein>
<dbReference type="Proteomes" id="UP000037122">
    <property type="component" value="Unassembled WGS sequence"/>
</dbReference>
<dbReference type="VEuPathDB" id="FungiDB:CJJ07_002059"/>
<evidence type="ECO:0000313" key="1">
    <source>
        <dbReference type="EMBL" id="KND95862.1"/>
    </source>
</evidence>
<dbReference type="AlphaFoldDB" id="A0A0L0NNY1"/>
<gene>
    <name evidence="1" type="ORF">QG37_07815</name>
</gene>
<dbReference type="EMBL" id="LGST01000064">
    <property type="protein sequence ID" value="KND95862.1"/>
    <property type="molecule type" value="Genomic_DNA"/>
</dbReference>
<reference evidence="2" key="1">
    <citation type="journal article" date="2015" name="BMC Genomics">
        <title>Draft genome of a commonly misdiagnosed multidrug resistant pathogen Candida auris.</title>
        <authorList>
            <person name="Chatterjee S."/>
            <person name="Alampalli S.V."/>
            <person name="Nageshan R.K."/>
            <person name="Chettiar S.T."/>
            <person name="Joshi S."/>
            <person name="Tatu U.S."/>
        </authorList>
    </citation>
    <scope>NUCLEOTIDE SEQUENCE [LARGE SCALE GENOMIC DNA]</scope>
    <source>
        <strain evidence="2">6684</strain>
    </source>
</reference>
<comment type="caution">
    <text evidence="1">The sequence shown here is derived from an EMBL/GenBank/DDBJ whole genome shotgun (WGS) entry which is preliminary data.</text>
</comment>
<dbReference type="VEuPathDB" id="FungiDB:CJJ09_000200"/>
<dbReference type="VEuPathDB" id="FungiDB:B9J08_004036"/>
<sequence length="421" mass="48514">MLPPCDLIIEFLDRTVKSHNTEKPLKVRVTLKVLRKVKIEELNICLYSVAKLLFGQGRDFKEIMMTKDVNDILGGTQPVLEPGVHQYDATFIFADSHMLAPCVRLGFSHGDFAEFQYIVKGWCKTEMCNGVSTVRPIKITPSPGALLVQTDFVKGHHLAIAYSPTLLRDFVMFTESPKGRKQKRQWALTVPFRMSYEYKRKFQDEVYSGLNHVYYQGENLADYLEICLYTPFSSSMVLNAKSLWSKLGSKPIEPQVRILLTEATMKQIYWRAGEKRIRYIRTDTLLHNENSMSVPLSAFEKVPCTYEWDAVKPCGAVTDFEYRFKLPPQLLDCVLGSSFQSFSNALVDLHVTMKLRFGISFVPCMPDKLIDYELNILLVPPTELRTRLIKKQRLLELEQLERFDDLPLYHLALDTYVARVL</sequence>
<proteinExistence type="predicted"/>
<evidence type="ECO:0000313" key="2">
    <source>
        <dbReference type="Proteomes" id="UP000037122"/>
    </source>
</evidence>
<dbReference type="VEuPathDB" id="FungiDB:CJI97_003988"/>
<organism evidence="1 2">
    <name type="scientific">Candidozyma auris</name>
    <name type="common">Yeast</name>
    <name type="synonym">Candida auris</name>
    <dbReference type="NCBI Taxonomy" id="498019"/>
    <lineage>
        <taxon>Eukaryota</taxon>
        <taxon>Fungi</taxon>
        <taxon>Dikarya</taxon>
        <taxon>Ascomycota</taxon>
        <taxon>Saccharomycotina</taxon>
        <taxon>Pichiomycetes</taxon>
        <taxon>Metschnikowiaceae</taxon>
        <taxon>Candidozyma</taxon>
    </lineage>
</organism>